<dbReference type="InterPro" id="IPR029063">
    <property type="entry name" value="SAM-dependent_MTases_sf"/>
</dbReference>
<accession>A0A1F4TN59</accession>
<dbReference type="PANTHER" id="PTHR43861">
    <property type="entry name" value="TRANS-ACONITATE 2-METHYLTRANSFERASE-RELATED"/>
    <property type="match status" value="1"/>
</dbReference>
<sequence length="257" mass="29014">MPKWNAKKYSQSSSAQQKWAEELINKLSLTGQERILDIGCGDGKITAEIAGHLTNGYVLGIDNSEEMISFARENHPGIDFKVGDARKLNFDQEFDLVFSNAALHWVVDHLSVLKGIKNSLKSGGEVLLQMGGRGNAGEMLKIAEELMAGGKWSSFFKDFVSPFGFYGVEEYEKWLAQVGLKARRVELIPKDMVQQGKTGMFAWISTTWMPYIEKIPQNFQAEFINQLINEYLSRYPLDDKGLAHVQMIRLEVEANKE</sequence>
<organism evidence="2 3">
    <name type="scientific">candidate division WOR-1 bacterium RIFOXYC2_FULL_41_25</name>
    <dbReference type="NCBI Taxonomy" id="1802586"/>
    <lineage>
        <taxon>Bacteria</taxon>
        <taxon>Bacillati</taxon>
        <taxon>Saganbacteria</taxon>
    </lineage>
</organism>
<proteinExistence type="predicted"/>
<dbReference type="GO" id="GO:0030798">
    <property type="term" value="F:trans-aconitate 2-methyltransferase activity"/>
    <property type="evidence" value="ECO:0007669"/>
    <property type="project" value="InterPro"/>
</dbReference>
<keyword evidence="2" id="KW-0808">Transferase</keyword>
<dbReference type="InterPro" id="IPR025714">
    <property type="entry name" value="Methyltranfer_dom"/>
</dbReference>
<name>A0A1F4TN59_UNCSA</name>
<gene>
    <name evidence="2" type="ORF">A2462_08035</name>
</gene>
<dbReference type="PANTHER" id="PTHR43861:SF1">
    <property type="entry name" value="TRANS-ACONITATE 2-METHYLTRANSFERASE"/>
    <property type="match status" value="1"/>
</dbReference>
<dbReference type="EMBL" id="MEUI01000021">
    <property type="protein sequence ID" value="OGC34162.1"/>
    <property type="molecule type" value="Genomic_DNA"/>
</dbReference>
<dbReference type="Gene3D" id="1.10.150.290">
    <property type="entry name" value="S-adenosyl-L-methionine-dependent methyltransferases"/>
    <property type="match status" value="1"/>
</dbReference>
<dbReference type="GO" id="GO:0032259">
    <property type="term" value="P:methylation"/>
    <property type="evidence" value="ECO:0007669"/>
    <property type="project" value="UniProtKB-KW"/>
</dbReference>
<protein>
    <submittedName>
        <fullName evidence="2">SAM-dependent methyltransferase</fullName>
    </submittedName>
</protein>
<dbReference type="Pfam" id="PF13847">
    <property type="entry name" value="Methyltransf_31"/>
    <property type="match status" value="1"/>
</dbReference>
<dbReference type="Proteomes" id="UP000177309">
    <property type="component" value="Unassembled WGS sequence"/>
</dbReference>
<evidence type="ECO:0000313" key="3">
    <source>
        <dbReference type="Proteomes" id="UP000177309"/>
    </source>
</evidence>
<comment type="caution">
    <text evidence="2">The sequence shown here is derived from an EMBL/GenBank/DDBJ whole genome shotgun (WGS) entry which is preliminary data.</text>
</comment>
<dbReference type="AlphaFoldDB" id="A0A1F4TN59"/>
<keyword evidence="2" id="KW-0489">Methyltransferase</keyword>
<dbReference type="Gene3D" id="3.40.50.150">
    <property type="entry name" value="Vaccinia Virus protein VP39"/>
    <property type="match status" value="1"/>
</dbReference>
<feature type="domain" description="Methyltransferase" evidence="1">
    <location>
        <begin position="32"/>
        <end position="130"/>
    </location>
</feature>
<dbReference type="InterPro" id="IPR023149">
    <property type="entry name" value="Trans_acon_MeTrfase_C"/>
</dbReference>
<evidence type="ECO:0000259" key="1">
    <source>
        <dbReference type="Pfam" id="PF13847"/>
    </source>
</evidence>
<evidence type="ECO:0000313" key="2">
    <source>
        <dbReference type="EMBL" id="OGC34162.1"/>
    </source>
</evidence>
<reference evidence="2 3" key="1">
    <citation type="journal article" date="2016" name="Nat. Commun.">
        <title>Thousands of microbial genomes shed light on interconnected biogeochemical processes in an aquifer system.</title>
        <authorList>
            <person name="Anantharaman K."/>
            <person name="Brown C.T."/>
            <person name="Hug L.A."/>
            <person name="Sharon I."/>
            <person name="Castelle C.J."/>
            <person name="Probst A.J."/>
            <person name="Thomas B.C."/>
            <person name="Singh A."/>
            <person name="Wilkins M.J."/>
            <person name="Karaoz U."/>
            <person name="Brodie E.L."/>
            <person name="Williams K.H."/>
            <person name="Hubbard S.S."/>
            <person name="Banfield J.F."/>
        </authorList>
    </citation>
    <scope>NUCLEOTIDE SEQUENCE [LARGE SCALE GENOMIC DNA]</scope>
</reference>
<dbReference type="SUPFAM" id="SSF53335">
    <property type="entry name" value="S-adenosyl-L-methionine-dependent methyltransferases"/>
    <property type="match status" value="1"/>
</dbReference>
<dbReference type="CDD" id="cd02440">
    <property type="entry name" value="AdoMet_MTases"/>
    <property type="match status" value="1"/>
</dbReference>